<accession>A0A4U0F9I5</accession>
<gene>
    <name evidence="1" type="ORF">E5161_13130</name>
</gene>
<organism evidence="1 2">
    <name type="scientific">Cohnella pontilimi</name>
    <dbReference type="NCBI Taxonomy" id="2564100"/>
    <lineage>
        <taxon>Bacteria</taxon>
        <taxon>Bacillati</taxon>
        <taxon>Bacillota</taxon>
        <taxon>Bacilli</taxon>
        <taxon>Bacillales</taxon>
        <taxon>Paenibacillaceae</taxon>
        <taxon>Cohnella</taxon>
    </lineage>
</organism>
<dbReference type="Proteomes" id="UP000309673">
    <property type="component" value="Unassembled WGS sequence"/>
</dbReference>
<evidence type="ECO:0000313" key="1">
    <source>
        <dbReference type="EMBL" id="TJY41357.1"/>
    </source>
</evidence>
<dbReference type="OrthoDB" id="343736at2"/>
<dbReference type="AlphaFoldDB" id="A0A4U0F9I5"/>
<keyword evidence="2" id="KW-1185">Reference proteome</keyword>
<comment type="caution">
    <text evidence="1">The sequence shown here is derived from an EMBL/GenBank/DDBJ whole genome shotgun (WGS) entry which is preliminary data.</text>
</comment>
<reference evidence="1 2" key="1">
    <citation type="submission" date="2019-04" db="EMBL/GenBank/DDBJ databases">
        <title>Cohnella sp. nov., isolated from soil.</title>
        <authorList>
            <person name="Kim W."/>
        </authorList>
    </citation>
    <scope>NUCLEOTIDE SEQUENCE [LARGE SCALE GENOMIC DNA]</scope>
    <source>
        <strain evidence="1 2">CAU 1483</strain>
    </source>
</reference>
<evidence type="ECO:0000313" key="2">
    <source>
        <dbReference type="Proteomes" id="UP000309673"/>
    </source>
</evidence>
<dbReference type="RefSeq" id="WP_136778276.1">
    <property type="nucleotide sequence ID" value="NZ_SUPK01000006.1"/>
</dbReference>
<sequence length="158" mass="18194">MIDSIQGVKVSVVSGVLIAGFMSWSDVRTEAGTKVCQALVGRYSIERRQWVEIGRWFCQLAETDNVPVVKKQSYHPAAEIGFYLDARHMNVHWQGDYERFARQCEAWILQALEERGVRIRKAGTDSPTEQERETVNEAFHRWCQTAFHTGSQKQDTCR</sequence>
<protein>
    <submittedName>
        <fullName evidence="1">Uncharacterized protein</fullName>
    </submittedName>
</protein>
<dbReference type="EMBL" id="SUPK01000006">
    <property type="protein sequence ID" value="TJY41357.1"/>
    <property type="molecule type" value="Genomic_DNA"/>
</dbReference>
<name>A0A4U0F9I5_9BACL</name>
<proteinExistence type="predicted"/>